<dbReference type="PRINTS" id="PR00834">
    <property type="entry name" value="PROTEASES2C"/>
</dbReference>
<dbReference type="PANTHER" id="PTHR43343">
    <property type="entry name" value="PEPTIDASE S12"/>
    <property type="match status" value="1"/>
</dbReference>
<dbReference type="PANTHER" id="PTHR43343:SF3">
    <property type="entry name" value="PROTEASE DO-LIKE 8, CHLOROPLASTIC"/>
    <property type="match status" value="1"/>
</dbReference>
<dbReference type="AlphaFoldDB" id="A0AAC9J179"/>
<dbReference type="KEGG" id="vhl:BME96_11625"/>
<dbReference type="GO" id="GO:0006508">
    <property type="term" value="P:proteolysis"/>
    <property type="evidence" value="ECO:0007669"/>
    <property type="project" value="UniProtKB-KW"/>
</dbReference>
<name>A0AAC9J179_VIRHA</name>
<dbReference type="InterPro" id="IPR001940">
    <property type="entry name" value="Peptidase_S1C"/>
</dbReference>
<dbReference type="InterPro" id="IPR051201">
    <property type="entry name" value="Chloro_Bact_Ser_Proteases"/>
</dbReference>
<accession>A0AAC9J179</accession>
<dbReference type="GO" id="GO:0004252">
    <property type="term" value="F:serine-type endopeptidase activity"/>
    <property type="evidence" value="ECO:0007669"/>
    <property type="project" value="InterPro"/>
</dbReference>
<dbReference type="RefSeq" id="WP_071649122.1">
    <property type="nucleotide sequence ID" value="NZ_CP017962.1"/>
</dbReference>
<evidence type="ECO:0000256" key="2">
    <source>
        <dbReference type="ARBA" id="ARBA00022801"/>
    </source>
</evidence>
<reference evidence="4 5" key="1">
    <citation type="submission" date="2016-11" db="EMBL/GenBank/DDBJ databases">
        <title>Complete genome sequencing of Virgibacillus halodenitrificans PDB-F2.</title>
        <authorList>
            <person name="Sun Z."/>
            <person name="Zhou Y."/>
            <person name="Li H."/>
        </authorList>
    </citation>
    <scope>NUCLEOTIDE SEQUENCE [LARGE SCALE GENOMIC DNA]</scope>
    <source>
        <strain evidence="4 5">PDB-F2</strain>
    </source>
</reference>
<protein>
    <submittedName>
        <fullName evidence="4">Serine protease</fullName>
    </submittedName>
</protein>
<dbReference type="InterPro" id="IPR009003">
    <property type="entry name" value="Peptidase_S1_PA"/>
</dbReference>
<keyword evidence="2" id="KW-0378">Hydrolase</keyword>
<evidence type="ECO:0000256" key="3">
    <source>
        <dbReference type="ARBA" id="ARBA00022825"/>
    </source>
</evidence>
<evidence type="ECO:0000313" key="5">
    <source>
        <dbReference type="Proteomes" id="UP000182945"/>
    </source>
</evidence>
<dbReference type="GeneID" id="71515049"/>
<dbReference type="Proteomes" id="UP000182945">
    <property type="component" value="Chromosome"/>
</dbReference>
<dbReference type="Gene3D" id="2.40.10.120">
    <property type="match status" value="1"/>
</dbReference>
<keyword evidence="3" id="KW-0720">Serine protease</keyword>
<dbReference type="SUPFAM" id="SSF50494">
    <property type="entry name" value="Trypsin-like serine proteases"/>
    <property type="match status" value="1"/>
</dbReference>
<sequence length="379" mass="42270">MKKIDLKPVILSALLLFTAFIIAFSLYQKWSGTELTINNPAITKVTTESKQLDLKTIIHEAEKSVIQIEGQNEFNTITGSGFLFNDKGDIITNAHVIRDADVLYVRTANAQIYPAAVVGIGEEKDVAVIRVPQLADQNLNVEENSTVEIGDEVIALGSPHGFQNTVTLGIISGTDRNFSVDGFDYENVYQISAQITHGNSGGPLIDRETGKVIGINSVGTEDGLIGFSIPMNEVLSDIKKWSNEMQNTQLDFTTTADIIRSQNDEQFVQDAEYLIEYFLDSVNIRDYINAYSLLGSNLQTENTYAEFREAYINIVNLSYSELESKPTENDQISTSTTLKIELKNQKKDTQKELKSLKLNFLVGYENDQLKIVDLKKTEL</sequence>
<evidence type="ECO:0000256" key="1">
    <source>
        <dbReference type="ARBA" id="ARBA00022670"/>
    </source>
</evidence>
<organism evidence="4 5">
    <name type="scientific">Virgibacillus halodenitrificans</name>
    <name type="common">Bacillus halodenitrificans</name>
    <dbReference type="NCBI Taxonomy" id="1482"/>
    <lineage>
        <taxon>Bacteria</taxon>
        <taxon>Bacillati</taxon>
        <taxon>Bacillota</taxon>
        <taxon>Bacilli</taxon>
        <taxon>Bacillales</taxon>
        <taxon>Bacillaceae</taxon>
        <taxon>Virgibacillus</taxon>
    </lineage>
</organism>
<dbReference type="Pfam" id="PF13365">
    <property type="entry name" value="Trypsin_2"/>
    <property type="match status" value="1"/>
</dbReference>
<evidence type="ECO:0000313" key="4">
    <source>
        <dbReference type="EMBL" id="APC48799.1"/>
    </source>
</evidence>
<gene>
    <name evidence="4" type="ORF">BME96_11625</name>
</gene>
<dbReference type="EMBL" id="CP017962">
    <property type="protein sequence ID" value="APC48799.1"/>
    <property type="molecule type" value="Genomic_DNA"/>
</dbReference>
<proteinExistence type="predicted"/>
<keyword evidence="1 4" id="KW-0645">Protease</keyword>